<feature type="region of interest" description="Disordered" evidence="1">
    <location>
        <begin position="351"/>
        <end position="398"/>
    </location>
</feature>
<dbReference type="Gene3D" id="2.130.10.10">
    <property type="entry name" value="YVTN repeat-like/Quinoprotein amine dehydrogenase"/>
    <property type="match status" value="1"/>
</dbReference>
<dbReference type="SUPFAM" id="SSF50978">
    <property type="entry name" value="WD40 repeat-like"/>
    <property type="match status" value="1"/>
</dbReference>
<feature type="region of interest" description="Disordered" evidence="1">
    <location>
        <begin position="1151"/>
        <end position="1172"/>
    </location>
</feature>
<evidence type="ECO:0000256" key="1">
    <source>
        <dbReference type="SAM" id="MobiDB-lite"/>
    </source>
</evidence>
<comment type="caution">
    <text evidence="3">The sequence shown here is derived from an EMBL/GenBank/DDBJ whole genome shotgun (WGS) entry which is preliminary data.</text>
</comment>
<dbReference type="GO" id="GO:0042594">
    <property type="term" value="P:response to starvation"/>
    <property type="evidence" value="ECO:0007669"/>
    <property type="project" value="TreeGrafter"/>
</dbReference>
<feature type="compositionally biased region" description="Basic and acidic residues" evidence="1">
    <location>
        <begin position="1007"/>
        <end position="1019"/>
    </location>
</feature>
<reference evidence="3 4" key="1">
    <citation type="submission" date="2019-07" db="EMBL/GenBank/DDBJ databases">
        <title>Rhodotorula toruloides NBRC10032 genome sequencing.</title>
        <authorList>
            <person name="Shida Y."/>
            <person name="Takaku H."/>
            <person name="Ogasawara W."/>
            <person name="Mori K."/>
        </authorList>
    </citation>
    <scope>NUCLEOTIDE SEQUENCE [LARGE SCALE GENOMIC DNA]</scope>
    <source>
        <strain evidence="3 4">NBRC10032</strain>
    </source>
</reference>
<dbReference type="InterPro" id="IPR015943">
    <property type="entry name" value="WD40/YVTN_repeat-like_dom_sf"/>
</dbReference>
<organism evidence="3 4">
    <name type="scientific">Rhodotorula toruloides</name>
    <name type="common">Yeast</name>
    <name type="synonym">Rhodosporidium toruloides</name>
    <dbReference type="NCBI Taxonomy" id="5286"/>
    <lineage>
        <taxon>Eukaryota</taxon>
        <taxon>Fungi</taxon>
        <taxon>Dikarya</taxon>
        <taxon>Basidiomycota</taxon>
        <taxon>Pucciniomycotina</taxon>
        <taxon>Microbotryomycetes</taxon>
        <taxon>Sporidiobolales</taxon>
        <taxon>Sporidiobolaceae</taxon>
        <taxon>Rhodotorula</taxon>
    </lineage>
</organism>
<dbReference type="GO" id="GO:0006914">
    <property type="term" value="P:autophagy"/>
    <property type="evidence" value="ECO:0007669"/>
    <property type="project" value="InterPro"/>
</dbReference>
<dbReference type="OrthoDB" id="25778at2759"/>
<name>A0A511KAG5_RHOTO</name>
<dbReference type="Pfam" id="PF21034">
    <property type="entry name" value="BCAS3_WD40"/>
    <property type="match status" value="1"/>
</dbReference>
<feature type="region of interest" description="Disordered" evidence="1">
    <location>
        <begin position="414"/>
        <end position="433"/>
    </location>
</feature>
<dbReference type="InterPro" id="IPR048382">
    <property type="entry name" value="BCAS3_WD40"/>
</dbReference>
<feature type="region of interest" description="Disordered" evidence="1">
    <location>
        <begin position="1097"/>
        <end position="1126"/>
    </location>
</feature>
<dbReference type="EMBL" id="BJWK01000003">
    <property type="protein sequence ID" value="GEM07348.1"/>
    <property type="molecule type" value="Genomic_DNA"/>
</dbReference>
<evidence type="ECO:0000313" key="4">
    <source>
        <dbReference type="Proteomes" id="UP000321518"/>
    </source>
</evidence>
<feature type="region of interest" description="Disordered" evidence="1">
    <location>
        <begin position="1"/>
        <end position="61"/>
    </location>
</feature>
<feature type="region of interest" description="Disordered" evidence="1">
    <location>
        <begin position="988"/>
        <end position="1035"/>
    </location>
</feature>
<feature type="domain" description="BCAS3 WD40" evidence="2">
    <location>
        <begin position="437"/>
        <end position="568"/>
    </location>
</feature>
<dbReference type="InterPro" id="IPR045142">
    <property type="entry name" value="BCAS3-like"/>
</dbReference>
<accession>A0A511KAG5</accession>
<evidence type="ECO:0000259" key="2">
    <source>
        <dbReference type="Pfam" id="PF21034"/>
    </source>
</evidence>
<evidence type="ECO:0000313" key="3">
    <source>
        <dbReference type="EMBL" id="GEM07348.1"/>
    </source>
</evidence>
<gene>
    <name evidence="3" type="ORF">Rt10032_c03g1365</name>
</gene>
<feature type="compositionally biased region" description="Polar residues" evidence="1">
    <location>
        <begin position="1"/>
        <end position="12"/>
    </location>
</feature>
<dbReference type="InterPro" id="IPR036322">
    <property type="entry name" value="WD40_repeat_dom_sf"/>
</dbReference>
<dbReference type="GO" id="GO:0005737">
    <property type="term" value="C:cytoplasm"/>
    <property type="evidence" value="ECO:0007669"/>
    <property type="project" value="TreeGrafter"/>
</dbReference>
<dbReference type="PANTHER" id="PTHR13268:SF0">
    <property type="entry name" value="BCAS3 MICROTUBULE ASSOCIATED CELL MIGRATION FACTOR"/>
    <property type="match status" value="1"/>
</dbReference>
<sequence length="1172" mass="122925">MSATNPSTNATKSAGGPGRPASQVEEDLLYSGVDDALMRDDGSNCGKDQSPASDGEARTERRDRITWARWDEMTVGSESRRVLILGYRGGGLAVWDCSNLDSWSEILNLASIELPRSDRALKKSPSHPLEVVAAAVLPYPATRHIDPNSQHPFLALVTRSISDSPSHSPASQLSLYSLRTHRIVSTVSLPGIAHRISTSRRFLIVSTTTPLALHVHRLSYTSNLLSPTLEMAPFSPILDIAAPSPSSTSADPVFSLGSGGRLLAYSTSTPIPSSKLDRSPARPGTNILAHKGLFEPNLPNLLSSPSASSAMDVAGFAVQEAPDVARRVGKGVRSGVNALREAGLNYWNQRTASEGGEAGPSPGGAVSRSAPQQFGAMGGKLSSPTATRPSSGYGEFEDPANSSAGTIVVLDLTAPAPSTSRPPSLPTSSTAPQSRLTVVHHFRPYAQPVAHLSFSPSSTSLLTSSSTGHHFDIFELKPAVPIGISATSSPSISTSTSLIASSGLGKVWHHHRLQRGFTSATTAESSWSVDGRFVAVSTGKGTAHVYAVEPNGGVPNLEDHFLPPVANSQELPGLSVPLSSVARIRHPLLPVQASDEDARQTLRLAPILPVSLAFPPKHASLASSLAPPSSKKRDLAPPPLQDLLVFRPSVGSSTLYRLTPIEAAPLASVTESAVHGDVGKFATTAVSGLTQMMKTRGAGLLKDGLGGLTRTPEGKDAKKSWLVHMEAVAEWKLAREDGWPEVREAVLVADVGQGGRRTGHGVARYSAQAEIETFSRSPLVLPRSIYQSQQFDFFSLPTDYDSYAKAGSSSLPLRRLEVRSEVQIRPVEGAVSSDVSPSLSPALSARRYSTYSASSSFEPSSFDQPIKNAMQTFLEAEAMLAPGSPNLPTPTFPNGVPGKHGSWRDSIPIPRKVGPAAIEGIGKVRQGLGQIRVPKGLMALPGRRTSSSTSIGQGSAAAYSSSISFEDDDAVFANYAVTASASTAYTSDIDSCGGVAKGEGEDGPPPRAEEDWGWDDRLDGSSQTSGTTTTKPASSALDLATDDFDHFQLELPAASPLSLKPSVAVPSPLTLEPVDAPVKAHLAPPVQVYSTSMDATLSSASSSPAGHVRLEKSLSASPPRHLLDQPSSALSSVEILPFNAASLVAPASNAGSAFPALSSGSSSGSGKKKKRR</sequence>
<feature type="compositionally biased region" description="Low complexity" evidence="1">
    <location>
        <begin position="1021"/>
        <end position="1035"/>
    </location>
</feature>
<protein>
    <submittedName>
        <fullName evidence="3">WD40/YVTN repeat-like-containing domain containing protein</fullName>
    </submittedName>
</protein>
<dbReference type="AlphaFoldDB" id="A0A511KAG5"/>
<proteinExistence type="predicted"/>
<dbReference type="Proteomes" id="UP000321518">
    <property type="component" value="Unassembled WGS sequence"/>
</dbReference>
<dbReference type="PANTHER" id="PTHR13268">
    <property type="entry name" value="BREAST CARCINOMA AMPLIFIED SEQUENCE 3"/>
    <property type="match status" value="1"/>
</dbReference>